<evidence type="ECO:0000256" key="9">
    <source>
        <dbReference type="PIRSR" id="PIRSR001589-2"/>
    </source>
</evidence>
<keyword evidence="4 9" id="KW-0547">Nucleotide-binding</keyword>
<dbReference type="Gene3D" id="3.40.50.620">
    <property type="entry name" value="HUPs"/>
    <property type="match status" value="1"/>
</dbReference>
<keyword evidence="6 8" id="KW-0315">Glutamine amidotransferase</keyword>
<dbReference type="InterPro" id="IPR051786">
    <property type="entry name" value="ASN_synthetase/amidase"/>
</dbReference>
<protein>
    <recommendedName>
        <fullName evidence="3">asparagine synthase (glutamine-hydrolyzing)</fullName>
        <ecNumber evidence="3">6.3.5.4</ecNumber>
    </recommendedName>
</protein>
<dbReference type="GO" id="GO:0005829">
    <property type="term" value="C:cytosol"/>
    <property type="evidence" value="ECO:0007669"/>
    <property type="project" value="TreeGrafter"/>
</dbReference>
<dbReference type="Pfam" id="PF13537">
    <property type="entry name" value="GATase_7"/>
    <property type="match status" value="1"/>
</dbReference>
<keyword evidence="8" id="KW-0061">Asparagine biosynthesis</keyword>
<evidence type="ECO:0000256" key="6">
    <source>
        <dbReference type="ARBA" id="ARBA00022962"/>
    </source>
</evidence>
<dbReference type="GO" id="GO:0005524">
    <property type="term" value="F:ATP binding"/>
    <property type="evidence" value="ECO:0007669"/>
    <property type="project" value="UniProtKB-KW"/>
</dbReference>
<comment type="similarity">
    <text evidence="2">Belongs to the asparagine synthetase family.</text>
</comment>
<accession>A0A425Y6X1</accession>
<evidence type="ECO:0000259" key="11">
    <source>
        <dbReference type="PROSITE" id="PS51278"/>
    </source>
</evidence>
<evidence type="ECO:0000256" key="1">
    <source>
        <dbReference type="ARBA" id="ARBA00005187"/>
    </source>
</evidence>
<sequence>MCGIAGFYPCFDRDNSINVLRSMLTRIKHRGPDQSGILLTNEIGLGSVRLSILDLDNGRMPLSNQDASQWIVFNGEIFNHLELKKDLESKGHVFKTTTDTEVVLHLYEEYGVDSLNKLNGQFAIAIWDISKKELFLARDRVGIRPLFYSKVNNGIVFASEMKALFEHPSIEAQISPLALTQIFTFWTTLSPLTIFKDILEVQPGHYILANSNGINEVKYWELPLCKRHEYKNGTLKEAINEFKELFSDAVKIRLRADVTVGAYLSGGLDSSITTSFIKDNNQERLQTFSLGFTDKEFDESDFQNEAVEFFQTNHKSIKCENNDIAKIFSDIIWHLETPILRSSPSPMAMLSKLVRKNDIKVVITGEGADELLGGYNIFKEALIRQFWAKYPKSKYRPLLLKRLYPYMSQLNGARALNLFFSYKLTETDSLVYSHLLRWNNTSRIKKYFSEDVKTELNGYHPIDELESTLVEKFKDVDLLSRAQWLEIKLFMSGYLLSSQGDRMAMANSVEGRYPFLDHRVIEFCMKLPSSYKIRCLDEKVLLKKMMVGKLPETILNRPKQAYRAPTINNLNSTYFNNMLSEKQITSAGFFNYEMVEKLVLKMKSNNNISEVDKMAYMGILSTQILDDLFVKKHRADLKKSDLIDCKLILLN</sequence>
<evidence type="ECO:0000256" key="5">
    <source>
        <dbReference type="ARBA" id="ARBA00022840"/>
    </source>
</evidence>
<gene>
    <name evidence="12" type="primary">asnB</name>
    <name evidence="12" type="ORF">DWB61_03025</name>
</gene>
<dbReference type="InterPro" id="IPR014729">
    <property type="entry name" value="Rossmann-like_a/b/a_fold"/>
</dbReference>
<proteinExistence type="inferred from homology"/>
<keyword evidence="13" id="KW-1185">Reference proteome</keyword>
<evidence type="ECO:0000256" key="7">
    <source>
        <dbReference type="ARBA" id="ARBA00048741"/>
    </source>
</evidence>
<dbReference type="EMBL" id="QQWG01000002">
    <property type="protein sequence ID" value="RRG24105.1"/>
    <property type="molecule type" value="Genomic_DNA"/>
</dbReference>
<organism evidence="12 13">
    <name type="scientific">Ancylomarina euxinus</name>
    <dbReference type="NCBI Taxonomy" id="2283627"/>
    <lineage>
        <taxon>Bacteria</taxon>
        <taxon>Pseudomonadati</taxon>
        <taxon>Bacteroidota</taxon>
        <taxon>Bacteroidia</taxon>
        <taxon>Marinilabiliales</taxon>
        <taxon>Marinifilaceae</taxon>
        <taxon>Ancylomarina</taxon>
    </lineage>
</organism>
<dbReference type="PANTHER" id="PTHR43284">
    <property type="entry name" value="ASPARAGINE SYNTHETASE (GLUTAMINE-HYDROLYZING)"/>
    <property type="match status" value="1"/>
</dbReference>
<dbReference type="GO" id="GO:0004066">
    <property type="term" value="F:asparagine synthase (glutamine-hydrolyzing) activity"/>
    <property type="evidence" value="ECO:0007669"/>
    <property type="project" value="UniProtKB-EC"/>
</dbReference>
<comment type="catalytic activity">
    <reaction evidence="7">
        <text>L-aspartate + L-glutamine + ATP + H2O = L-asparagine + L-glutamate + AMP + diphosphate + H(+)</text>
        <dbReference type="Rhea" id="RHEA:12228"/>
        <dbReference type="ChEBI" id="CHEBI:15377"/>
        <dbReference type="ChEBI" id="CHEBI:15378"/>
        <dbReference type="ChEBI" id="CHEBI:29985"/>
        <dbReference type="ChEBI" id="CHEBI:29991"/>
        <dbReference type="ChEBI" id="CHEBI:30616"/>
        <dbReference type="ChEBI" id="CHEBI:33019"/>
        <dbReference type="ChEBI" id="CHEBI:58048"/>
        <dbReference type="ChEBI" id="CHEBI:58359"/>
        <dbReference type="ChEBI" id="CHEBI:456215"/>
        <dbReference type="EC" id="6.3.5.4"/>
    </reaction>
</comment>
<dbReference type="InterPro" id="IPR001962">
    <property type="entry name" value="Asn_synthase"/>
</dbReference>
<evidence type="ECO:0000256" key="3">
    <source>
        <dbReference type="ARBA" id="ARBA00012737"/>
    </source>
</evidence>
<keyword evidence="8" id="KW-0028">Amino-acid biosynthesis</keyword>
<feature type="domain" description="Glutamine amidotransferase type-2" evidence="11">
    <location>
        <begin position="2"/>
        <end position="212"/>
    </location>
</feature>
<dbReference type="AlphaFoldDB" id="A0A425Y6X1"/>
<reference evidence="12 13" key="1">
    <citation type="submission" date="2018-07" db="EMBL/GenBank/DDBJ databases">
        <title>Draft genome sequence of Ancylomarina sp. M1P.</title>
        <authorList>
            <person name="Yadav S."/>
            <person name="Villanueva L."/>
            <person name="Damste J.S.S."/>
        </authorList>
    </citation>
    <scope>NUCLEOTIDE SEQUENCE [LARGE SCALE GENOMIC DNA]</scope>
    <source>
        <strain evidence="12 13">M1P</strain>
    </source>
</reference>
<dbReference type="Gene3D" id="3.60.20.10">
    <property type="entry name" value="Glutamine Phosphoribosylpyrophosphate, subunit 1, domain 1"/>
    <property type="match status" value="1"/>
</dbReference>
<dbReference type="SUPFAM" id="SSF52402">
    <property type="entry name" value="Adenine nucleotide alpha hydrolases-like"/>
    <property type="match status" value="1"/>
</dbReference>
<evidence type="ECO:0000256" key="2">
    <source>
        <dbReference type="ARBA" id="ARBA00005752"/>
    </source>
</evidence>
<dbReference type="CDD" id="cd01991">
    <property type="entry name" value="Asn_synthase_B_C"/>
    <property type="match status" value="1"/>
</dbReference>
<dbReference type="GO" id="GO:0006529">
    <property type="term" value="P:asparagine biosynthetic process"/>
    <property type="evidence" value="ECO:0007669"/>
    <property type="project" value="UniProtKB-KW"/>
</dbReference>
<comment type="pathway">
    <text evidence="1">Amino-acid biosynthesis; L-asparagine biosynthesis; L-asparagine from L-aspartate (L-Gln route): step 1/1.</text>
</comment>
<keyword evidence="12" id="KW-0436">Ligase</keyword>
<dbReference type="PANTHER" id="PTHR43284:SF1">
    <property type="entry name" value="ASPARAGINE SYNTHETASE"/>
    <property type="match status" value="1"/>
</dbReference>
<evidence type="ECO:0000313" key="12">
    <source>
        <dbReference type="EMBL" id="RRG24105.1"/>
    </source>
</evidence>
<dbReference type="CDD" id="cd00712">
    <property type="entry name" value="AsnB"/>
    <property type="match status" value="1"/>
</dbReference>
<dbReference type="Proteomes" id="UP000285794">
    <property type="component" value="Unassembled WGS sequence"/>
</dbReference>
<dbReference type="PIRSF" id="PIRSF001589">
    <property type="entry name" value="Asn_synthetase_glu-h"/>
    <property type="match status" value="1"/>
</dbReference>
<evidence type="ECO:0000313" key="13">
    <source>
        <dbReference type="Proteomes" id="UP000285794"/>
    </source>
</evidence>
<dbReference type="EC" id="6.3.5.4" evidence="3"/>
<dbReference type="SUPFAM" id="SSF56235">
    <property type="entry name" value="N-terminal nucleophile aminohydrolases (Ntn hydrolases)"/>
    <property type="match status" value="1"/>
</dbReference>
<dbReference type="OrthoDB" id="9763290at2"/>
<feature type="binding site" evidence="9">
    <location>
        <position position="99"/>
    </location>
    <ligand>
        <name>L-glutamine</name>
        <dbReference type="ChEBI" id="CHEBI:58359"/>
    </ligand>
</feature>
<comment type="caution">
    <text evidence="12">The sequence shown here is derived from an EMBL/GenBank/DDBJ whole genome shotgun (WGS) entry which is preliminary data.</text>
</comment>
<feature type="active site" description="For GATase activity" evidence="8">
    <location>
        <position position="2"/>
    </location>
</feature>
<evidence type="ECO:0000256" key="4">
    <source>
        <dbReference type="ARBA" id="ARBA00022741"/>
    </source>
</evidence>
<dbReference type="Pfam" id="PF00733">
    <property type="entry name" value="Asn_synthase"/>
    <property type="match status" value="1"/>
</dbReference>
<dbReference type="PROSITE" id="PS51278">
    <property type="entry name" value="GATASE_TYPE_2"/>
    <property type="match status" value="1"/>
</dbReference>
<dbReference type="InterPro" id="IPR029055">
    <property type="entry name" value="Ntn_hydrolases_N"/>
</dbReference>
<dbReference type="NCBIfam" id="TIGR01536">
    <property type="entry name" value="asn_synth_AEB"/>
    <property type="match status" value="1"/>
</dbReference>
<evidence type="ECO:0000256" key="8">
    <source>
        <dbReference type="PIRSR" id="PIRSR001589-1"/>
    </source>
</evidence>
<name>A0A425Y6X1_9BACT</name>
<keyword evidence="5 9" id="KW-0067">ATP-binding</keyword>
<dbReference type="InterPro" id="IPR006426">
    <property type="entry name" value="Asn_synth_AEB"/>
</dbReference>
<dbReference type="InterPro" id="IPR033738">
    <property type="entry name" value="AsnB_N"/>
</dbReference>
<dbReference type="InterPro" id="IPR017932">
    <property type="entry name" value="GATase_2_dom"/>
</dbReference>
<evidence type="ECO:0000256" key="10">
    <source>
        <dbReference type="PIRSR" id="PIRSR001589-3"/>
    </source>
</evidence>
<feature type="site" description="Important for beta-aspartyl-AMP intermediate formation" evidence="10">
    <location>
        <position position="366"/>
    </location>
</feature>